<feature type="transmembrane region" description="Helical" evidence="1">
    <location>
        <begin position="48"/>
        <end position="67"/>
    </location>
</feature>
<gene>
    <name evidence="3" type="ORF">HH304_17670</name>
</gene>
<dbReference type="Proteomes" id="UP000559010">
    <property type="component" value="Unassembled WGS sequence"/>
</dbReference>
<proteinExistence type="predicted"/>
<dbReference type="Pfam" id="PF13386">
    <property type="entry name" value="DsbD_2"/>
    <property type="match status" value="1"/>
</dbReference>
<feature type="transmembrane region" description="Helical" evidence="1">
    <location>
        <begin position="6"/>
        <end position="27"/>
    </location>
</feature>
<dbReference type="AlphaFoldDB" id="A0A848JB36"/>
<keyword evidence="1" id="KW-0472">Membrane</keyword>
<accession>A0A848JB36</accession>
<organism evidence="3 4">
    <name type="scientific">Marinigracilibium pacificum</name>
    <dbReference type="NCBI Taxonomy" id="2729599"/>
    <lineage>
        <taxon>Bacteria</taxon>
        <taxon>Pseudomonadati</taxon>
        <taxon>Bacteroidota</taxon>
        <taxon>Cytophagia</taxon>
        <taxon>Cytophagales</taxon>
        <taxon>Flammeovirgaceae</taxon>
        <taxon>Marinigracilibium</taxon>
    </lineage>
</organism>
<dbReference type="InterPro" id="IPR039447">
    <property type="entry name" value="UreH-like_TM_dom"/>
</dbReference>
<name>A0A848JB36_9BACT</name>
<keyword evidence="1" id="KW-0812">Transmembrane</keyword>
<feature type="transmembrane region" description="Helical" evidence="1">
    <location>
        <begin position="73"/>
        <end position="91"/>
    </location>
</feature>
<evidence type="ECO:0000313" key="4">
    <source>
        <dbReference type="Proteomes" id="UP000559010"/>
    </source>
</evidence>
<evidence type="ECO:0000313" key="3">
    <source>
        <dbReference type="EMBL" id="NMM50242.1"/>
    </source>
</evidence>
<dbReference type="PANTHER" id="PTHR42208">
    <property type="entry name" value="HEAVY METAL TRANSPORTER-RELATED"/>
    <property type="match status" value="1"/>
</dbReference>
<feature type="transmembrane region" description="Helical" evidence="1">
    <location>
        <begin position="125"/>
        <end position="145"/>
    </location>
</feature>
<dbReference type="RefSeq" id="WP_169684602.1">
    <property type="nucleotide sequence ID" value="NZ_JABBNU010000011.1"/>
</dbReference>
<feature type="transmembrane region" description="Helical" evidence="1">
    <location>
        <begin position="157"/>
        <end position="180"/>
    </location>
</feature>
<feature type="transmembrane region" description="Helical" evidence="1">
    <location>
        <begin position="192"/>
        <end position="212"/>
    </location>
</feature>
<feature type="domain" description="Urease accessory protein UreH-like transmembrane" evidence="2">
    <location>
        <begin position="5"/>
        <end position="202"/>
    </location>
</feature>
<keyword evidence="4" id="KW-1185">Reference proteome</keyword>
<evidence type="ECO:0000256" key="1">
    <source>
        <dbReference type="SAM" id="Phobius"/>
    </source>
</evidence>
<reference evidence="3 4" key="1">
    <citation type="submission" date="2020-04" db="EMBL/GenBank/DDBJ databases">
        <title>Flammeovirgaceae bacterium KN852 isolated from deep sea.</title>
        <authorList>
            <person name="Zhang D.-C."/>
        </authorList>
    </citation>
    <scope>NUCLEOTIDE SEQUENCE [LARGE SCALE GENOMIC DNA]</scope>
    <source>
        <strain evidence="3 4">KN852</strain>
    </source>
</reference>
<keyword evidence="1" id="KW-1133">Transmembrane helix</keyword>
<dbReference type="EMBL" id="JABBNU010000011">
    <property type="protein sequence ID" value="NMM50242.1"/>
    <property type="molecule type" value="Genomic_DNA"/>
</dbReference>
<protein>
    <submittedName>
        <fullName evidence="3">Sulfite exporter TauE/SafE family protein</fullName>
    </submittedName>
</protein>
<dbReference type="PANTHER" id="PTHR42208:SF1">
    <property type="entry name" value="HEAVY METAL TRANSPORTER"/>
    <property type="match status" value="1"/>
</dbReference>
<evidence type="ECO:0000259" key="2">
    <source>
        <dbReference type="Pfam" id="PF13386"/>
    </source>
</evidence>
<comment type="caution">
    <text evidence="3">The sequence shown here is derived from an EMBL/GenBank/DDBJ whole genome shotgun (WGS) entry which is preliminary data.</text>
</comment>
<sequence length="233" mass="25274">MILPALLLGLTGSWHCVLMCGPLDMLVTSKSSGFGLIARKLTYHSGRLLTYILLGMTIGLAGFGLKLTGFQHYFALIIGVMLMVLAMFNGIRKFEKVVSKPVTALINKYKALILRKYNTQSLPGIFMLGMFNGFLPCGLVYVALATALVQPDITDSIIFMLIFGLGTWPALLFISIFPIVRSGLLRLLSSGRAAIFVFIIGLLVVARSFYVISPNFQEIVKKGGDAAITICGG</sequence>